<gene>
    <name evidence="2" type="ORF">QF205_16015</name>
</gene>
<keyword evidence="3" id="KW-1185">Reference proteome</keyword>
<name>A0ABT6MVS1_9GAMM</name>
<comment type="caution">
    <text evidence="2">The sequence shown here is derived from an EMBL/GenBank/DDBJ whole genome shotgun (WGS) entry which is preliminary data.</text>
</comment>
<dbReference type="InterPro" id="IPR021313">
    <property type="entry name" value="DUF2909"/>
</dbReference>
<feature type="transmembrane region" description="Helical" evidence="1">
    <location>
        <begin position="46"/>
        <end position="65"/>
    </location>
</feature>
<evidence type="ECO:0000313" key="2">
    <source>
        <dbReference type="EMBL" id="MDH7454563.1"/>
    </source>
</evidence>
<reference evidence="2" key="2">
    <citation type="submission" date="2023-04" db="EMBL/GenBank/DDBJ databases">
        <authorList>
            <person name="Sun J.-Q."/>
        </authorList>
    </citation>
    <scope>NUCLEOTIDE SEQUENCE</scope>
    <source>
        <strain evidence="2">CC-YY355</strain>
    </source>
</reference>
<dbReference type="Pfam" id="PF11137">
    <property type="entry name" value="DUF2909"/>
    <property type="match status" value="1"/>
</dbReference>
<dbReference type="RefSeq" id="WP_280943793.1">
    <property type="nucleotide sequence ID" value="NZ_JARYGX010000030.1"/>
</dbReference>
<evidence type="ECO:0000313" key="3">
    <source>
        <dbReference type="Proteomes" id="UP001160550"/>
    </source>
</evidence>
<keyword evidence="1" id="KW-0472">Membrane</keyword>
<dbReference type="Proteomes" id="UP001160550">
    <property type="component" value="Unassembled WGS sequence"/>
</dbReference>
<feature type="transmembrane region" description="Helical" evidence="1">
    <location>
        <begin position="6"/>
        <end position="26"/>
    </location>
</feature>
<dbReference type="NCBIfam" id="NF033233">
    <property type="entry name" value="twin_helix"/>
    <property type="match status" value="1"/>
</dbReference>
<reference evidence="2" key="1">
    <citation type="journal article" date="2007" name="Int. J. Syst. Evol. Microbiol.">
        <title>Luteimonas composti sp. nov., a moderately thermophilic bacterium isolated from food waste.</title>
        <authorList>
            <person name="Young C.C."/>
            <person name="Kampfer P."/>
            <person name="Chen W.M."/>
            <person name="Yen W.S."/>
            <person name="Arun A.B."/>
            <person name="Lai W.A."/>
            <person name="Shen F.T."/>
            <person name="Rekha P.D."/>
            <person name="Lin K.Y."/>
            <person name="Chou J.H."/>
        </authorList>
    </citation>
    <scope>NUCLEOTIDE SEQUENCE</scope>
    <source>
        <strain evidence="2">CC-YY355</strain>
    </source>
</reference>
<dbReference type="EMBL" id="JARYGX010000030">
    <property type="protein sequence ID" value="MDH7454563.1"/>
    <property type="molecule type" value="Genomic_DNA"/>
</dbReference>
<keyword evidence="1" id="KW-1133">Transmembrane helix</keyword>
<evidence type="ECO:0000256" key="1">
    <source>
        <dbReference type="SAM" id="Phobius"/>
    </source>
</evidence>
<proteinExistence type="predicted"/>
<keyword evidence="1 2" id="KW-0812">Transmembrane</keyword>
<protein>
    <submittedName>
        <fullName evidence="2">Twin transmembrane helix small protein</fullName>
    </submittedName>
</protein>
<organism evidence="2 3">
    <name type="scientific">Luteimonas composti</name>
    <dbReference type="NCBI Taxonomy" id="398257"/>
    <lineage>
        <taxon>Bacteria</taxon>
        <taxon>Pseudomonadati</taxon>
        <taxon>Pseudomonadota</taxon>
        <taxon>Gammaproteobacteria</taxon>
        <taxon>Lysobacterales</taxon>
        <taxon>Lysobacteraceae</taxon>
        <taxon>Luteimonas</taxon>
    </lineage>
</organism>
<sequence>MNDSLKILVVVGFLALILWNLGAGLYYMLADKGQSKRTVNALTKRIALSIALILLVVLAHYMGWIEFHGVGRNPNS</sequence>
<accession>A0ABT6MVS1</accession>